<dbReference type="InterPro" id="IPR000531">
    <property type="entry name" value="Beta-barrel_TonB"/>
</dbReference>
<evidence type="ECO:0000313" key="15">
    <source>
        <dbReference type="EMBL" id="MCX2721429.1"/>
    </source>
</evidence>
<keyword evidence="7" id="KW-0408">Iron</keyword>
<keyword evidence="5 12" id="KW-0812">Transmembrane</keyword>
<evidence type="ECO:0000256" key="8">
    <source>
        <dbReference type="ARBA" id="ARBA00023065"/>
    </source>
</evidence>
<dbReference type="Pfam" id="PF00593">
    <property type="entry name" value="TonB_dep_Rec_b-barrel"/>
    <property type="match status" value="1"/>
</dbReference>
<evidence type="ECO:0000313" key="16">
    <source>
        <dbReference type="Proteomes" id="UP001300261"/>
    </source>
</evidence>
<comment type="subcellular location">
    <subcellularLocation>
        <location evidence="1 12">Cell outer membrane</location>
        <topology evidence="1 12">Multi-pass membrane protein</topology>
    </subcellularLocation>
</comment>
<dbReference type="EMBL" id="JAPEVI010000002">
    <property type="protein sequence ID" value="MCX2721429.1"/>
    <property type="molecule type" value="Genomic_DNA"/>
</dbReference>
<dbReference type="Gene3D" id="2.40.170.20">
    <property type="entry name" value="TonB-dependent receptor, beta-barrel domain"/>
    <property type="match status" value="1"/>
</dbReference>
<keyword evidence="11 12" id="KW-0998">Cell outer membrane</keyword>
<dbReference type="InterPro" id="IPR036942">
    <property type="entry name" value="Beta-barrel_TonB_sf"/>
</dbReference>
<evidence type="ECO:0000256" key="10">
    <source>
        <dbReference type="ARBA" id="ARBA00023136"/>
    </source>
</evidence>
<keyword evidence="16" id="KW-1185">Reference proteome</keyword>
<comment type="similarity">
    <text evidence="12">Belongs to the TonB-dependent receptor family.</text>
</comment>
<keyword evidence="4" id="KW-0410">Iron transport</keyword>
<keyword evidence="10 12" id="KW-0472">Membrane</keyword>
<feature type="region of interest" description="Disordered" evidence="13">
    <location>
        <begin position="1"/>
        <end position="24"/>
    </location>
</feature>
<evidence type="ECO:0000256" key="5">
    <source>
        <dbReference type="ARBA" id="ARBA00022692"/>
    </source>
</evidence>
<evidence type="ECO:0000256" key="13">
    <source>
        <dbReference type="SAM" id="MobiDB-lite"/>
    </source>
</evidence>
<evidence type="ECO:0000256" key="11">
    <source>
        <dbReference type="ARBA" id="ARBA00023237"/>
    </source>
</evidence>
<sequence length="463" mass="51991">MAADQRHKPDRPHQYPGRQADAEQLPARCREELSGFRGELPESFVYSQSDYNHFNANHGGLGYEFEHRFNAAFQVRQNLRFSAQETDYHHLYYNGMANNTTMNYVAFTVDENATIFNVDNQLQYEADFGPVENTLLTGVDYSRHQVDGNKRYEQAYTVSVLDPNFNFDVTEPPIYQDGVQTIDRVGIYAQNQARIFDRWLLTLGGRQSWVRNTYDDRLANDDTRQDDQIFSGMAGLGYDFDNGITPYVSYSESFVTNVGSTFDGSLFKPSEAGQVEAGIKYQPTFFNGFFSVAVFDITKTNVLTTDPNNANFQVQTGEVNHRGIELEGNVSLGNGLSLTTGYTYLDAKITKSNDGDEGNRPARVPEHQASLWANYKIPEGALEGLSLGAGVRYIGDSYADNANAIPVDGYTLFDSAVRYERNNYELSLNVSNVFDEDYYATCSTSGCIRGEGRVIKGMFTAKF</sequence>
<accession>A0ABT3QWW0</accession>
<keyword evidence="15" id="KW-0675">Receptor</keyword>
<dbReference type="CDD" id="cd01347">
    <property type="entry name" value="ligand_gated_channel"/>
    <property type="match status" value="1"/>
</dbReference>
<keyword evidence="6" id="KW-0732">Signal</keyword>
<gene>
    <name evidence="15" type="ORF">ON753_03265</name>
</gene>
<keyword evidence="2 12" id="KW-0813">Transport</keyword>
<evidence type="ECO:0000256" key="2">
    <source>
        <dbReference type="ARBA" id="ARBA00022448"/>
    </source>
</evidence>
<dbReference type="NCBIfam" id="TIGR01783">
    <property type="entry name" value="TonB-siderophor"/>
    <property type="match status" value="1"/>
</dbReference>
<organism evidence="15 16">
    <name type="scientific">Roseibium salinum</name>
    <dbReference type="NCBI Taxonomy" id="1604349"/>
    <lineage>
        <taxon>Bacteria</taxon>
        <taxon>Pseudomonadati</taxon>
        <taxon>Pseudomonadota</taxon>
        <taxon>Alphaproteobacteria</taxon>
        <taxon>Hyphomicrobiales</taxon>
        <taxon>Stappiaceae</taxon>
        <taxon>Roseibium</taxon>
    </lineage>
</organism>
<dbReference type="RefSeq" id="WP_265961343.1">
    <property type="nucleotide sequence ID" value="NZ_JAPEVI010000002.1"/>
</dbReference>
<keyword evidence="3 12" id="KW-1134">Transmembrane beta strand</keyword>
<evidence type="ECO:0000256" key="3">
    <source>
        <dbReference type="ARBA" id="ARBA00022452"/>
    </source>
</evidence>
<evidence type="ECO:0000256" key="12">
    <source>
        <dbReference type="PROSITE-ProRule" id="PRU01360"/>
    </source>
</evidence>
<keyword evidence="9" id="KW-0798">TonB box</keyword>
<evidence type="ECO:0000256" key="6">
    <source>
        <dbReference type="ARBA" id="ARBA00022729"/>
    </source>
</evidence>
<name>A0ABT3QWW0_9HYPH</name>
<evidence type="ECO:0000256" key="4">
    <source>
        <dbReference type="ARBA" id="ARBA00022496"/>
    </source>
</evidence>
<evidence type="ECO:0000256" key="7">
    <source>
        <dbReference type="ARBA" id="ARBA00023004"/>
    </source>
</evidence>
<dbReference type="PANTHER" id="PTHR32552:SF68">
    <property type="entry name" value="FERRICHROME OUTER MEMBRANE TRANSPORTER_PHAGE RECEPTOR"/>
    <property type="match status" value="1"/>
</dbReference>
<proteinExistence type="inferred from homology"/>
<evidence type="ECO:0000256" key="9">
    <source>
        <dbReference type="ARBA" id="ARBA00023077"/>
    </source>
</evidence>
<protein>
    <submittedName>
        <fullName evidence="15">TonB-dependent siderophore receptor</fullName>
    </submittedName>
</protein>
<keyword evidence="8" id="KW-0406">Ion transport</keyword>
<dbReference type="SUPFAM" id="SSF56935">
    <property type="entry name" value="Porins"/>
    <property type="match status" value="1"/>
</dbReference>
<dbReference type="PANTHER" id="PTHR32552">
    <property type="entry name" value="FERRICHROME IRON RECEPTOR-RELATED"/>
    <property type="match status" value="1"/>
</dbReference>
<evidence type="ECO:0000256" key="1">
    <source>
        <dbReference type="ARBA" id="ARBA00004571"/>
    </source>
</evidence>
<comment type="caution">
    <text evidence="15">The sequence shown here is derived from an EMBL/GenBank/DDBJ whole genome shotgun (WGS) entry which is preliminary data.</text>
</comment>
<dbReference type="InterPro" id="IPR010105">
    <property type="entry name" value="TonB_sidphr_rcpt"/>
</dbReference>
<evidence type="ECO:0000259" key="14">
    <source>
        <dbReference type="Pfam" id="PF00593"/>
    </source>
</evidence>
<dbReference type="InterPro" id="IPR039426">
    <property type="entry name" value="TonB-dep_rcpt-like"/>
</dbReference>
<feature type="compositionally biased region" description="Basic and acidic residues" evidence="13">
    <location>
        <begin position="1"/>
        <end position="13"/>
    </location>
</feature>
<dbReference type="PROSITE" id="PS52016">
    <property type="entry name" value="TONB_DEPENDENT_REC_3"/>
    <property type="match status" value="1"/>
</dbReference>
<feature type="domain" description="TonB-dependent receptor-like beta-barrel" evidence="14">
    <location>
        <begin position="44"/>
        <end position="433"/>
    </location>
</feature>
<dbReference type="Proteomes" id="UP001300261">
    <property type="component" value="Unassembled WGS sequence"/>
</dbReference>
<reference evidence="15 16" key="1">
    <citation type="journal article" date="2016" name="Int. J. Syst. Evol. Microbiol.">
        <title>Labrenzia salina sp. nov., isolated from the rhizosphere of the halophyte Arthrocnemum macrostachyum.</title>
        <authorList>
            <person name="Camacho M."/>
            <person name="Redondo-Gomez S."/>
            <person name="Rodriguez-Llorente I."/>
            <person name="Rohde M."/>
            <person name="Sproer C."/>
            <person name="Schumann P."/>
            <person name="Klenk H.P."/>
            <person name="Montero-Calasanz M.D.C."/>
        </authorList>
    </citation>
    <scope>NUCLEOTIDE SEQUENCE [LARGE SCALE GENOMIC DNA]</scope>
    <source>
        <strain evidence="15 16">DSM 29163</strain>
    </source>
</reference>